<dbReference type="PANTHER" id="PTHR44942:SF4">
    <property type="entry name" value="METHYLTRANSFERASE TYPE 11 DOMAIN-CONTAINING PROTEIN"/>
    <property type="match status" value="1"/>
</dbReference>
<dbReference type="EMBL" id="BJWH01000003">
    <property type="protein sequence ID" value="GEL97346.1"/>
    <property type="molecule type" value="Genomic_DNA"/>
</dbReference>
<dbReference type="Proteomes" id="UP000321049">
    <property type="component" value="Unassembled WGS sequence"/>
</dbReference>
<dbReference type="SUPFAM" id="SSF53335">
    <property type="entry name" value="S-adenosyl-L-methionine-dependent methyltransferases"/>
    <property type="match status" value="1"/>
</dbReference>
<organism evidence="4 5">
    <name type="scientific">Cellulomonas terrae</name>
    <dbReference type="NCBI Taxonomy" id="311234"/>
    <lineage>
        <taxon>Bacteria</taxon>
        <taxon>Bacillati</taxon>
        <taxon>Actinomycetota</taxon>
        <taxon>Actinomycetes</taxon>
        <taxon>Micrococcales</taxon>
        <taxon>Cellulomonadaceae</taxon>
        <taxon>Cellulomonas</taxon>
    </lineage>
</organism>
<reference evidence="4 5" key="1">
    <citation type="submission" date="2019-07" db="EMBL/GenBank/DDBJ databases">
        <title>Whole genome shotgun sequence of Cellulomonas terrae NBRC 100819.</title>
        <authorList>
            <person name="Hosoyama A."/>
            <person name="Uohara A."/>
            <person name="Ohji S."/>
            <person name="Ichikawa N."/>
        </authorList>
    </citation>
    <scope>NUCLEOTIDE SEQUENCE [LARGE SCALE GENOMIC DNA]</scope>
    <source>
        <strain evidence="4 5">NBRC 100819</strain>
    </source>
</reference>
<comment type="caution">
    <text evidence="4">The sequence shown here is derived from an EMBL/GenBank/DDBJ whole genome shotgun (WGS) entry which is preliminary data.</text>
</comment>
<dbReference type="GO" id="GO:0032259">
    <property type="term" value="P:methylation"/>
    <property type="evidence" value="ECO:0007669"/>
    <property type="project" value="UniProtKB-KW"/>
</dbReference>
<evidence type="ECO:0000313" key="5">
    <source>
        <dbReference type="Proteomes" id="UP000321049"/>
    </source>
</evidence>
<evidence type="ECO:0000256" key="1">
    <source>
        <dbReference type="ARBA" id="ARBA00022603"/>
    </source>
</evidence>
<dbReference type="InterPro" id="IPR041698">
    <property type="entry name" value="Methyltransf_25"/>
</dbReference>
<evidence type="ECO:0000313" key="4">
    <source>
        <dbReference type="EMBL" id="GEL97346.1"/>
    </source>
</evidence>
<evidence type="ECO:0000259" key="3">
    <source>
        <dbReference type="Pfam" id="PF13649"/>
    </source>
</evidence>
<keyword evidence="5" id="KW-1185">Reference proteome</keyword>
<accession>A0A511JHB3</accession>
<evidence type="ECO:0000256" key="2">
    <source>
        <dbReference type="ARBA" id="ARBA00022679"/>
    </source>
</evidence>
<dbReference type="Gene3D" id="3.40.50.150">
    <property type="entry name" value="Vaccinia Virus protein VP39"/>
    <property type="match status" value="1"/>
</dbReference>
<proteinExistence type="predicted"/>
<dbReference type="OrthoDB" id="9797252at2"/>
<gene>
    <name evidence="4" type="ORF">CTE05_08930</name>
</gene>
<dbReference type="GO" id="GO:0008168">
    <property type="term" value="F:methyltransferase activity"/>
    <property type="evidence" value="ECO:0007669"/>
    <property type="project" value="UniProtKB-KW"/>
</dbReference>
<keyword evidence="2 4" id="KW-0808">Transferase</keyword>
<keyword evidence="1 4" id="KW-0489">Methyltransferase</keyword>
<feature type="domain" description="Methyltransferase" evidence="3">
    <location>
        <begin position="45"/>
        <end position="127"/>
    </location>
</feature>
<dbReference type="AlphaFoldDB" id="A0A511JHB3"/>
<dbReference type="CDD" id="cd02440">
    <property type="entry name" value="AdoMet_MTases"/>
    <property type="match status" value="1"/>
</dbReference>
<protein>
    <submittedName>
        <fullName evidence="4">Methyltransferase</fullName>
    </submittedName>
</protein>
<name>A0A511JHB3_9CELL</name>
<dbReference type="Pfam" id="PF13649">
    <property type="entry name" value="Methyltransf_25"/>
    <property type="match status" value="1"/>
</dbReference>
<dbReference type="InterPro" id="IPR051052">
    <property type="entry name" value="Diverse_substrate_MTase"/>
</dbReference>
<dbReference type="PANTHER" id="PTHR44942">
    <property type="entry name" value="METHYLTRANSF_11 DOMAIN-CONTAINING PROTEIN"/>
    <property type="match status" value="1"/>
</dbReference>
<sequence>MGWSWDPSLYEGSAPHYAVGRMAYPASLGDVLRDALGLDGTGRLLDVGCGPGSLTRLLAPLVATAVGVDADPGMIAEARRSGVPGIEWRQLRAEELPADLGTFRLVTFAQSFHWMDQERVARAVRPMIETGGAWVHVAAVTDRGVHGDDPLPQPRPPWDQVDELVARHLGRVRRAGQGLLPSGTRGGEEDVLRGAGFRGPQRLEVVRGDVVERSTDEIVSAVHSLSSAAPHLFGRRLQEFDDELRALLRSASPSGTFAERARDVGVVIWRP</sequence>
<dbReference type="InterPro" id="IPR029063">
    <property type="entry name" value="SAM-dependent_MTases_sf"/>
</dbReference>
<dbReference type="RefSeq" id="WP_146844915.1">
    <property type="nucleotide sequence ID" value="NZ_BJWH01000003.1"/>
</dbReference>